<comment type="subcellular location">
    <subcellularLocation>
        <location evidence="1">Cytoplasm</location>
    </subcellularLocation>
</comment>
<dbReference type="FunFam" id="1.10.10.10:FF:000018">
    <property type="entry name" value="DNA-binding response regulator ResD"/>
    <property type="match status" value="1"/>
</dbReference>
<dbReference type="PANTHER" id="PTHR48111:SF40">
    <property type="entry name" value="PHOSPHATE REGULON TRANSCRIPTIONAL REGULATORY PROTEIN PHOB"/>
    <property type="match status" value="1"/>
</dbReference>
<keyword evidence="5 8" id="KW-0238">DNA-binding</keyword>
<name>A0A9X1ZU25_9BACI</name>
<sequence>MSEDTILIVEDEKEIGELVRDYLHANGYQVILAHDGEEGLQEFNHKHPMLVVLDVMLPKKSGIDVCREIRLTSNVPIIMMSAKKSETDKIIGLGIGADDYIAKPFSPGELVARIKAQLRRYTDYSGSKPAETEDVLKIANLVIDAKGYNVTVLGKKVELSAKEFQLLHFMAKNKGQVFSKEQLFDNIWGYDSYGDTNAVTVYIRKIREKIEEIPSEPRFIVTVWGVGYKFDGSSL</sequence>
<keyword evidence="4" id="KW-0805">Transcription regulation</keyword>
<feature type="domain" description="Response regulatory" evidence="9">
    <location>
        <begin position="5"/>
        <end position="118"/>
    </location>
</feature>
<dbReference type="PROSITE" id="PS50110">
    <property type="entry name" value="RESPONSE_REGULATORY"/>
    <property type="match status" value="1"/>
</dbReference>
<dbReference type="GO" id="GO:0005829">
    <property type="term" value="C:cytosol"/>
    <property type="evidence" value="ECO:0007669"/>
    <property type="project" value="TreeGrafter"/>
</dbReference>
<dbReference type="Pfam" id="PF00486">
    <property type="entry name" value="Trans_reg_C"/>
    <property type="match status" value="1"/>
</dbReference>
<proteinExistence type="predicted"/>
<dbReference type="InterPro" id="IPR011006">
    <property type="entry name" value="CheY-like_superfamily"/>
</dbReference>
<evidence type="ECO:0000259" key="10">
    <source>
        <dbReference type="PROSITE" id="PS51755"/>
    </source>
</evidence>
<keyword evidence="6" id="KW-0804">Transcription</keyword>
<evidence type="ECO:0000313" key="12">
    <source>
        <dbReference type="Proteomes" id="UP001139150"/>
    </source>
</evidence>
<evidence type="ECO:0000256" key="1">
    <source>
        <dbReference type="ARBA" id="ARBA00004496"/>
    </source>
</evidence>
<dbReference type="PANTHER" id="PTHR48111">
    <property type="entry name" value="REGULATOR OF RPOS"/>
    <property type="match status" value="1"/>
</dbReference>
<evidence type="ECO:0000256" key="8">
    <source>
        <dbReference type="PROSITE-ProRule" id="PRU01091"/>
    </source>
</evidence>
<dbReference type="Gene3D" id="1.10.10.10">
    <property type="entry name" value="Winged helix-like DNA-binding domain superfamily/Winged helix DNA-binding domain"/>
    <property type="match status" value="1"/>
</dbReference>
<dbReference type="EMBL" id="JAKRYL010000001">
    <property type="protein sequence ID" value="MCL7745534.1"/>
    <property type="molecule type" value="Genomic_DNA"/>
</dbReference>
<dbReference type="SUPFAM" id="SSF52172">
    <property type="entry name" value="CheY-like"/>
    <property type="match status" value="1"/>
</dbReference>
<evidence type="ECO:0000256" key="7">
    <source>
        <dbReference type="PROSITE-ProRule" id="PRU00169"/>
    </source>
</evidence>
<feature type="DNA-binding region" description="OmpR/PhoB-type" evidence="8">
    <location>
        <begin position="133"/>
        <end position="232"/>
    </location>
</feature>
<evidence type="ECO:0000256" key="5">
    <source>
        <dbReference type="ARBA" id="ARBA00023125"/>
    </source>
</evidence>
<dbReference type="GO" id="GO:0000156">
    <property type="term" value="F:phosphorelay response regulator activity"/>
    <property type="evidence" value="ECO:0007669"/>
    <property type="project" value="TreeGrafter"/>
</dbReference>
<dbReference type="InterPro" id="IPR039420">
    <property type="entry name" value="WalR-like"/>
</dbReference>
<dbReference type="Gene3D" id="6.10.250.690">
    <property type="match status" value="1"/>
</dbReference>
<keyword evidence="12" id="KW-1185">Reference proteome</keyword>
<evidence type="ECO:0000256" key="2">
    <source>
        <dbReference type="ARBA" id="ARBA00022553"/>
    </source>
</evidence>
<gene>
    <name evidence="11" type="ORF">MF646_00220</name>
</gene>
<dbReference type="RefSeq" id="WP_250094475.1">
    <property type="nucleotide sequence ID" value="NZ_JAKRYL010000001.1"/>
</dbReference>
<organism evidence="11 12">
    <name type="scientific">Halalkalibacter alkaliphilus</name>
    <dbReference type="NCBI Taxonomy" id="2917993"/>
    <lineage>
        <taxon>Bacteria</taxon>
        <taxon>Bacillati</taxon>
        <taxon>Bacillota</taxon>
        <taxon>Bacilli</taxon>
        <taxon>Bacillales</taxon>
        <taxon>Bacillaceae</taxon>
        <taxon>Halalkalibacter</taxon>
    </lineage>
</organism>
<evidence type="ECO:0000313" key="11">
    <source>
        <dbReference type="EMBL" id="MCL7745534.1"/>
    </source>
</evidence>
<dbReference type="FunFam" id="3.40.50.2300:FF:000001">
    <property type="entry name" value="DNA-binding response regulator PhoB"/>
    <property type="match status" value="1"/>
</dbReference>
<keyword evidence="2 7" id="KW-0597">Phosphoprotein</keyword>
<dbReference type="GO" id="GO:0032993">
    <property type="term" value="C:protein-DNA complex"/>
    <property type="evidence" value="ECO:0007669"/>
    <property type="project" value="TreeGrafter"/>
</dbReference>
<dbReference type="Proteomes" id="UP001139150">
    <property type="component" value="Unassembled WGS sequence"/>
</dbReference>
<dbReference type="InterPro" id="IPR036388">
    <property type="entry name" value="WH-like_DNA-bd_sf"/>
</dbReference>
<evidence type="ECO:0000259" key="9">
    <source>
        <dbReference type="PROSITE" id="PS50110"/>
    </source>
</evidence>
<dbReference type="SMART" id="SM00862">
    <property type="entry name" value="Trans_reg_C"/>
    <property type="match status" value="1"/>
</dbReference>
<dbReference type="GO" id="GO:0000976">
    <property type="term" value="F:transcription cis-regulatory region binding"/>
    <property type="evidence" value="ECO:0007669"/>
    <property type="project" value="TreeGrafter"/>
</dbReference>
<evidence type="ECO:0000256" key="4">
    <source>
        <dbReference type="ARBA" id="ARBA00023015"/>
    </source>
</evidence>
<dbReference type="InterPro" id="IPR001867">
    <property type="entry name" value="OmpR/PhoB-type_DNA-bd"/>
</dbReference>
<protein>
    <submittedName>
        <fullName evidence="11">Response regulator transcription factor</fullName>
    </submittedName>
</protein>
<evidence type="ECO:0000256" key="6">
    <source>
        <dbReference type="ARBA" id="ARBA00023163"/>
    </source>
</evidence>
<dbReference type="AlphaFoldDB" id="A0A9X1ZU25"/>
<feature type="modified residue" description="4-aspartylphosphate" evidence="7">
    <location>
        <position position="54"/>
    </location>
</feature>
<dbReference type="InterPro" id="IPR001789">
    <property type="entry name" value="Sig_transdc_resp-reg_receiver"/>
</dbReference>
<dbReference type="SUPFAM" id="SSF46894">
    <property type="entry name" value="C-terminal effector domain of the bipartite response regulators"/>
    <property type="match status" value="1"/>
</dbReference>
<accession>A0A9X1ZU25</accession>
<reference evidence="11" key="1">
    <citation type="submission" date="2022-02" db="EMBL/GenBank/DDBJ databases">
        <title>Halalkalibacter sp. nov. isolated from Lonar Lake, India.</title>
        <authorList>
            <person name="Joshi A."/>
            <person name="Thite S."/>
            <person name="Lodha T."/>
        </authorList>
    </citation>
    <scope>NUCLEOTIDE SEQUENCE</scope>
    <source>
        <strain evidence="11">MEB205</strain>
    </source>
</reference>
<dbReference type="SMART" id="SM00448">
    <property type="entry name" value="REC"/>
    <property type="match status" value="1"/>
</dbReference>
<dbReference type="GO" id="GO:0006355">
    <property type="term" value="P:regulation of DNA-templated transcription"/>
    <property type="evidence" value="ECO:0007669"/>
    <property type="project" value="InterPro"/>
</dbReference>
<comment type="caution">
    <text evidence="11">The sequence shown here is derived from an EMBL/GenBank/DDBJ whole genome shotgun (WGS) entry which is preliminary data.</text>
</comment>
<dbReference type="Pfam" id="PF00072">
    <property type="entry name" value="Response_reg"/>
    <property type="match status" value="1"/>
</dbReference>
<dbReference type="InterPro" id="IPR016032">
    <property type="entry name" value="Sig_transdc_resp-reg_C-effctor"/>
</dbReference>
<evidence type="ECO:0000256" key="3">
    <source>
        <dbReference type="ARBA" id="ARBA00023012"/>
    </source>
</evidence>
<keyword evidence="3" id="KW-0902">Two-component regulatory system</keyword>
<dbReference type="PROSITE" id="PS51755">
    <property type="entry name" value="OMPR_PHOB"/>
    <property type="match status" value="1"/>
</dbReference>
<feature type="domain" description="OmpR/PhoB-type" evidence="10">
    <location>
        <begin position="133"/>
        <end position="232"/>
    </location>
</feature>
<dbReference type="CDD" id="cd00383">
    <property type="entry name" value="trans_reg_C"/>
    <property type="match status" value="1"/>
</dbReference>
<dbReference type="Gene3D" id="3.40.50.2300">
    <property type="match status" value="1"/>
</dbReference>